<dbReference type="RefSeq" id="WP_120325590.1">
    <property type="nucleotide sequence ID" value="NZ_RAPF01000008.1"/>
</dbReference>
<evidence type="ECO:0000256" key="1">
    <source>
        <dbReference type="SAM" id="MobiDB-lite"/>
    </source>
</evidence>
<evidence type="ECO:0000313" key="4">
    <source>
        <dbReference type="Proteomes" id="UP000284395"/>
    </source>
</evidence>
<dbReference type="OrthoDB" id="10008727at2"/>
<organism evidence="3 4">
    <name type="scientific">Altericroceibacterium spongiae</name>
    <dbReference type="NCBI Taxonomy" id="2320269"/>
    <lineage>
        <taxon>Bacteria</taxon>
        <taxon>Pseudomonadati</taxon>
        <taxon>Pseudomonadota</taxon>
        <taxon>Alphaproteobacteria</taxon>
        <taxon>Sphingomonadales</taxon>
        <taxon>Erythrobacteraceae</taxon>
        <taxon>Altericroceibacterium</taxon>
    </lineage>
</organism>
<accession>A0A420EE10</accession>
<keyword evidence="2" id="KW-0732">Signal</keyword>
<feature type="region of interest" description="Disordered" evidence="1">
    <location>
        <begin position="26"/>
        <end position="78"/>
    </location>
</feature>
<feature type="compositionally biased region" description="Low complexity" evidence="1">
    <location>
        <begin position="41"/>
        <end position="57"/>
    </location>
</feature>
<feature type="signal peptide" evidence="2">
    <location>
        <begin position="1"/>
        <end position="20"/>
    </location>
</feature>
<name>A0A420EE10_9SPHN</name>
<sequence length="78" mass="8233">MKIVWIIGMAALATSLSACDRTEEAAKESVAVSHPEEESDTMATPMMDDTTGDITTDNDTDMNALPEDSAETPAPAES</sequence>
<proteinExistence type="predicted"/>
<comment type="caution">
    <text evidence="3">The sequence shown here is derived from an EMBL/GenBank/DDBJ whole genome shotgun (WGS) entry which is preliminary data.</text>
</comment>
<dbReference type="PROSITE" id="PS51257">
    <property type="entry name" value="PROKAR_LIPOPROTEIN"/>
    <property type="match status" value="1"/>
</dbReference>
<feature type="chain" id="PRO_5019464437" evidence="2">
    <location>
        <begin position="21"/>
        <end position="78"/>
    </location>
</feature>
<dbReference type="Proteomes" id="UP000284395">
    <property type="component" value="Unassembled WGS sequence"/>
</dbReference>
<keyword evidence="4" id="KW-1185">Reference proteome</keyword>
<dbReference type="AlphaFoldDB" id="A0A420EE10"/>
<gene>
    <name evidence="3" type="ORF">D6851_14345</name>
</gene>
<protein>
    <submittedName>
        <fullName evidence="3">Uncharacterized protein</fullName>
    </submittedName>
</protein>
<dbReference type="EMBL" id="RAPF01000008">
    <property type="protein sequence ID" value="RKF18969.1"/>
    <property type="molecule type" value="Genomic_DNA"/>
</dbReference>
<evidence type="ECO:0000256" key="2">
    <source>
        <dbReference type="SAM" id="SignalP"/>
    </source>
</evidence>
<reference evidence="3 4" key="1">
    <citation type="submission" date="2018-09" db="EMBL/GenBank/DDBJ databases">
        <title>Altererythrobacter spongiae sp. nov., isolated from a marine sponge.</title>
        <authorList>
            <person name="Zhuang L."/>
            <person name="Luo L."/>
        </authorList>
    </citation>
    <scope>NUCLEOTIDE SEQUENCE [LARGE SCALE GENOMIC DNA]</scope>
    <source>
        <strain evidence="3 4">HN-Y73</strain>
    </source>
</reference>
<evidence type="ECO:0000313" key="3">
    <source>
        <dbReference type="EMBL" id="RKF18969.1"/>
    </source>
</evidence>